<dbReference type="EMBL" id="AVOT02023948">
    <property type="protein sequence ID" value="MBW0514331.1"/>
    <property type="molecule type" value="Genomic_DNA"/>
</dbReference>
<evidence type="ECO:0000313" key="1">
    <source>
        <dbReference type="EMBL" id="MBW0514331.1"/>
    </source>
</evidence>
<organism evidence="1 2">
    <name type="scientific">Austropuccinia psidii MF-1</name>
    <dbReference type="NCBI Taxonomy" id="1389203"/>
    <lineage>
        <taxon>Eukaryota</taxon>
        <taxon>Fungi</taxon>
        <taxon>Dikarya</taxon>
        <taxon>Basidiomycota</taxon>
        <taxon>Pucciniomycotina</taxon>
        <taxon>Pucciniomycetes</taxon>
        <taxon>Pucciniales</taxon>
        <taxon>Sphaerophragmiaceae</taxon>
        <taxon>Austropuccinia</taxon>
    </lineage>
</organism>
<sequence>MTNNYRPPHSLSSSQSLSYMDTHQMSENKMLRGMLEQILNKLADKIPEQKPPNEPHDLPNLCFIGSLAELGPFLYAINDHLPFVASNFPPKSCGCEIGLTNLNFGGFSTSYLVITLLPVQKRDVIIGS</sequence>
<dbReference type="Proteomes" id="UP000765509">
    <property type="component" value="Unassembled WGS sequence"/>
</dbReference>
<keyword evidence="2" id="KW-1185">Reference proteome</keyword>
<proteinExistence type="predicted"/>
<dbReference type="AlphaFoldDB" id="A0A9Q3HQR2"/>
<reference evidence="1" key="1">
    <citation type="submission" date="2021-03" db="EMBL/GenBank/DDBJ databases">
        <title>Draft genome sequence of rust myrtle Austropuccinia psidii MF-1, a brazilian biotype.</title>
        <authorList>
            <person name="Quecine M.C."/>
            <person name="Pachon D.M.R."/>
            <person name="Bonatelli M.L."/>
            <person name="Correr F.H."/>
            <person name="Franceschini L.M."/>
            <person name="Leite T.F."/>
            <person name="Margarido G.R.A."/>
            <person name="Almeida C.A."/>
            <person name="Ferrarezi J.A."/>
            <person name="Labate C.A."/>
        </authorList>
    </citation>
    <scope>NUCLEOTIDE SEQUENCE</scope>
    <source>
        <strain evidence="1">MF-1</strain>
    </source>
</reference>
<accession>A0A9Q3HQR2</accession>
<protein>
    <submittedName>
        <fullName evidence="1">Uncharacterized protein</fullName>
    </submittedName>
</protein>
<evidence type="ECO:0000313" key="2">
    <source>
        <dbReference type="Proteomes" id="UP000765509"/>
    </source>
</evidence>
<name>A0A9Q3HQR2_9BASI</name>
<comment type="caution">
    <text evidence="1">The sequence shown here is derived from an EMBL/GenBank/DDBJ whole genome shotgun (WGS) entry which is preliminary data.</text>
</comment>
<gene>
    <name evidence="1" type="ORF">O181_054046</name>
</gene>